<feature type="compositionally biased region" description="Low complexity" evidence="7">
    <location>
        <begin position="680"/>
        <end position="696"/>
    </location>
</feature>
<gene>
    <name evidence="10" type="ORF">EmuJ_000236700</name>
</gene>
<feature type="chain" id="PRO_5001831744" evidence="8">
    <location>
        <begin position="26"/>
        <end position="710"/>
    </location>
</feature>
<dbReference type="GO" id="GO:0003723">
    <property type="term" value="F:RNA binding"/>
    <property type="evidence" value="ECO:0007669"/>
    <property type="project" value="TreeGrafter"/>
</dbReference>
<evidence type="ECO:0000256" key="7">
    <source>
        <dbReference type="SAM" id="MobiDB-lite"/>
    </source>
</evidence>
<feature type="zinc finger region" description="C3H1-type" evidence="6">
    <location>
        <begin position="185"/>
        <end position="212"/>
    </location>
</feature>
<evidence type="ECO:0000256" key="8">
    <source>
        <dbReference type="SAM" id="SignalP"/>
    </source>
</evidence>
<feature type="domain" description="C3H1-type" evidence="9">
    <location>
        <begin position="618"/>
        <end position="644"/>
    </location>
</feature>
<evidence type="ECO:0000256" key="2">
    <source>
        <dbReference type="ARBA" id="ARBA00022737"/>
    </source>
</evidence>
<dbReference type="PANTHER" id="PTHR12675:SF12">
    <property type="entry name" value="PROTEIN MUSCLEBLIND"/>
    <property type="match status" value="1"/>
</dbReference>
<keyword evidence="11" id="KW-1185">Reference proteome</keyword>
<feature type="zinc finger region" description="C3H1-type" evidence="6">
    <location>
        <begin position="618"/>
        <end position="644"/>
    </location>
</feature>
<keyword evidence="4 6" id="KW-0862">Zinc</keyword>
<feature type="compositionally biased region" description="Low complexity" evidence="7">
    <location>
        <begin position="464"/>
        <end position="475"/>
    </location>
</feature>
<reference evidence="10" key="1">
    <citation type="journal article" date="2013" name="Nature">
        <title>The genomes of four tapeworm species reveal adaptations to parasitism.</title>
        <authorList>
            <person name="Tsai I.J."/>
            <person name="Zarowiecki M."/>
            <person name="Holroyd N."/>
            <person name="Garciarrubio A."/>
            <person name="Sanchez-Flores A."/>
            <person name="Brooks K.L."/>
            <person name="Tracey A."/>
            <person name="Bobes R.J."/>
            <person name="Fragoso G."/>
            <person name="Sciutto E."/>
            <person name="Aslett M."/>
            <person name="Beasley H."/>
            <person name="Bennett H.M."/>
            <person name="Cai J."/>
            <person name="Camicia F."/>
            <person name="Clark R."/>
            <person name="Cucher M."/>
            <person name="De Silva N."/>
            <person name="Day T.A."/>
            <person name="Deplazes P."/>
            <person name="Estrada K."/>
            <person name="Fernandez C."/>
            <person name="Holland P.W."/>
            <person name="Hou J."/>
            <person name="Hu S."/>
            <person name="Huckvale T."/>
            <person name="Hung S.S."/>
            <person name="Kamenetzky L."/>
            <person name="Keane J.A."/>
            <person name="Kiss F."/>
            <person name="Koziol U."/>
            <person name="Lambert O."/>
            <person name="Liu K."/>
            <person name="Luo X."/>
            <person name="Luo Y."/>
            <person name="Macchiaroli N."/>
            <person name="Nichol S."/>
            <person name="Paps J."/>
            <person name="Parkinson J."/>
            <person name="Pouchkina-Stantcheva N."/>
            <person name="Riddiford N."/>
            <person name="Rosenzvit M."/>
            <person name="Salinas G."/>
            <person name="Wasmuth J.D."/>
            <person name="Zamanian M."/>
            <person name="Zheng Y."/>
            <person name="Cai X."/>
            <person name="Soberon X."/>
            <person name="Olson P.D."/>
            <person name="Laclette J.P."/>
            <person name="Brehm K."/>
            <person name="Berriman M."/>
            <person name="Garciarrubio A."/>
            <person name="Bobes R.J."/>
            <person name="Fragoso G."/>
            <person name="Sanchez-Flores A."/>
            <person name="Estrada K."/>
            <person name="Cevallos M.A."/>
            <person name="Morett E."/>
            <person name="Gonzalez V."/>
            <person name="Portillo T."/>
            <person name="Ochoa-Leyva A."/>
            <person name="Jose M.V."/>
            <person name="Sciutto E."/>
            <person name="Landa A."/>
            <person name="Jimenez L."/>
            <person name="Valdes V."/>
            <person name="Carrero J.C."/>
            <person name="Larralde C."/>
            <person name="Morales-Montor J."/>
            <person name="Limon-Lason J."/>
            <person name="Soberon X."/>
            <person name="Laclette J.P."/>
        </authorList>
    </citation>
    <scope>NUCLEOTIDE SEQUENCE [LARGE SCALE GENOMIC DNA]</scope>
</reference>
<dbReference type="eggNOG" id="KOG2494">
    <property type="taxonomic scope" value="Eukaryota"/>
</dbReference>
<evidence type="ECO:0000259" key="9">
    <source>
        <dbReference type="PROSITE" id="PS50103"/>
    </source>
</evidence>
<reference evidence="10" key="2">
    <citation type="submission" date="2015-11" db="EMBL/GenBank/DDBJ databases">
        <authorList>
            <person name="Zhang Y."/>
            <person name="Guo Z."/>
        </authorList>
    </citation>
    <scope>NUCLEOTIDE SEQUENCE</scope>
</reference>
<sequence length="710" mass="73687">MDISCLALRTCGFSIFWLMFQAGHGSNVAMNPPNAQLPSLYTSLQPPPPPPSVNSQPPVIPLGIRPPPKVQPPFSTLQVSLKPAQLRPNNTVYNPMGSSLVSPSSPAVVPAFPPNPTAVRLANLASAVAAANVPVRDSTWLKMRVCPAFFKEMVAGGNLPDTERCPFTAETCSLAHPQPNVRIENESVTVCFDFIKRNECRHTNCKYYHPPKHHTEAVLKRGDMTKKSSAGQGAQMAATSLAGLCWPSGAMTQSSLILNPAAQASPAVTLAMLAAMRGTSTPSATLYSPAAATSMYTALPDSTNLASLISGYYPFSASASSASPNAATAAAAASAYNPADILPGGASATTSLFPPGGPVSPATYAAAVAAVNASRQAAAIQPPPPPSSQPPISVSRSGEDLASSASGRKREAPGDKDAQTNIPTKRIHTTNEDITNSSSTAVNRASQVPTQPQLASTLAFNTWLQQQQQQQHQLSSPPPPSLPTATSPTVALQAAALMRLQQQQQQQWAAMAAGYGSLTGFAPNSAAAVAAAAAAAAYSNPTALFDPLAFQSASLTANPYASNLLQSQTLLTNVAYINDEGQLLESLPICRDFKAGKCHRNTECRYVHLIDENVEVNQGRVTVCRDAAKGRCARIPCKYYHIPLLAISASRSLALNSALSAAVAANAFNSTAAGAVAASPGTTAASSSSLTNGSSNIPPPPHPPSTSTSL</sequence>
<comment type="similarity">
    <text evidence="5">Belongs to the muscleblind family.</text>
</comment>
<dbReference type="GO" id="GO:0043484">
    <property type="term" value="P:regulation of RNA splicing"/>
    <property type="evidence" value="ECO:0007669"/>
    <property type="project" value="TreeGrafter"/>
</dbReference>
<dbReference type="Proteomes" id="UP000017246">
    <property type="component" value="Unassembled WGS sequence"/>
</dbReference>
<feature type="domain" description="C3H1-type" evidence="9">
    <location>
        <begin position="185"/>
        <end position="212"/>
    </location>
</feature>
<dbReference type="OrthoDB" id="6285980at2759"/>
<dbReference type="Gene3D" id="3.30.1370.210">
    <property type="match status" value="2"/>
</dbReference>
<feature type="region of interest" description="Disordered" evidence="7">
    <location>
        <begin position="680"/>
        <end position="710"/>
    </location>
</feature>
<dbReference type="PROSITE" id="PS50103">
    <property type="entry name" value="ZF_C3H1"/>
    <property type="match status" value="3"/>
</dbReference>
<dbReference type="Pfam" id="PF22628">
    <property type="entry name" value="zf-CCCH_10"/>
    <property type="match status" value="2"/>
</dbReference>
<evidence type="ECO:0000313" key="11">
    <source>
        <dbReference type="Proteomes" id="UP000017246"/>
    </source>
</evidence>
<feature type="compositionally biased region" description="Polar residues" evidence="7">
    <location>
        <begin position="432"/>
        <end position="450"/>
    </location>
</feature>
<dbReference type="InterPro" id="IPR054429">
    <property type="entry name" value="Znf-CCCH_Muscleblind-like"/>
</dbReference>
<dbReference type="STRING" id="6211.A0A087W1U4"/>
<dbReference type="GO" id="GO:0005654">
    <property type="term" value="C:nucleoplasm"/>
    <property type="evidence" value="ECO:0007669"/>
    <property type="project" value="TreeGrafter"/>
</dbReference>
<dbReference type="PANTHER" id="PTHR12675">
    <property type="entry name" value="MUSCLEBLIND-LIKE PROTEIN"/>
    <property type="match status" value="1"/>
</dbReference>
<evidence type="ECO:0000256" key="6">
    <source>
        <dbReference type="PROSITE-ProRule" id="PRU00723"/>
    </source>
</evidence>
<dbReference type="GO" id="GO:0005737">
    <property type="term" value="C:cytoplasm"/>
    <property type="evidence" value="ECO:0007669"/>
    <property type="project" value="TreeGrafter"/>
</dbReference>
<feature type="region of interest" description="Disordered" evidence="7">
    <location>
        <begin position="376"/>
        <end position="450"/>
    </location>
</feature>
<feature type="domain" description="C3H1-type" evidence="9">
    <location>
        <begin position="584"/>
        <end position="611"/>
    </location>
</feature>
<dbReference type="InterPro" id="IPR000571">
    <property type="entry name" value="Znf_CCCH"/>
</dbReference>
<accession>A0A087W1U4</accession>
<keyword evidence="8" id="KW-0732">Signal</keyword>
<dbReference type="OMA" id="CHRNTEC"/>
<evidence type="ECO:0000256" key="3">
    <source>
        <dbReference type="ARBA" id="ARBA00022771"/>
    </source>
</evidence>
<feature type="region of interest" description="Disordered" evidence="7">
    <location>
        <begin position="464"/>
        <end position="487"/>
    </location>
</feature>
<organism evidence="10 11">
    <name type="scientific">Echinococcus multilocularis</name>
    <name type="common">Fox tapeworm</name>
    <dbReference type="NCBI Taxonomy" id="6211"/>
    <lineage>
        <taxon>Eukaryota</taxon>
        <taxon>Metazoa</taxon>
        <taxon>Spiralia</taxon>
        <taxon>Lophotrochozoa</taxon>
        <taxon>Platyhelminthes</taxon>
        <taxon>Cestoda</taxon>
        <taxon>Eucestoda</taxon>
        <taxon>Cyclophyllidea</taxon>
        <taxon>Taeniidae</taxon>
        <taxon>Echinococcus</taxon>
    </lineage>
</organism>
<keyword evidence="1 6" id="KW-0479">Metal-binding</keyword>
<feature type="signal peptide" evidence="8">
    <location>
        <begin position="1"/>
        <end position="25"/>
    </location>
</feature>
<evidence type="ECO:0000256" key="1">
    <source>
        <dbReference type="ARBA" id="ARBA00022723"/>
    </source>
</evidence>
<dbReference type="GO" id="GO:0008270">
    <property type="term" value="F:zinc ion binding"/>
    <property type="evidence" value="ECO:0007669"/>
    <property type="project" value="UniProtKB-KW"/>
</dbReference>
<keyword evidence="3 6" id="KW-0863">Zinc-finger</keyword>
<evidence type="ECO:0000313" key="10">
    <source>
        <dbReference type="EMBL" id="CDI98511.1"/>
    </source>
</evidence>
<feature type="compositionally biased region" description="Basic and acidic residues" evidence="7">
    <location>
        <begin position="408"/>
        <end position="418"/>
    </location>
</feature>
<protein>
    <submittedName>
        <fullName evidence="10">Muscleblind protein 2</fullName>
    </submittedName>
</protein>
<evidence type="ECO:0000256" key="5">
    <source>
        <dbReference type="ARBA" id="ARBA00038226"/>
    </source>
</evidence>
<dbReference type="EMBL" id="LN902844">
    <property type="protein sequence ID" value="CDI98511.1"/>
    <property type="molecule type" value="Genomic_DNA"/>
</dbReference>
<dbReference type="SMART" id="SM00356">
    <property type="entry name" value="ZnF_C3H1"/>
    <property type="match status" value="4"/>
</dbReference>
<feature type="zinc finger region" description="C3H1-type" evidence="6">
    <location>
        <begin position="584"/>
        <end position="611"/>
    </location>
</feature>
<evidence type="ECO:0000256" key="4">
    <source>
        <dbReference type="ARBA" id="ARBA00022833"/>
    </source>
</evidence>
<keyword evidence="2" id="KW-0677">Repeat</keyword>
<name>A0A087W1U4_ECHMU</name>
<proteinExistence type="inferred from homology"/>
<dbReference type="AlphaFoldDB" id="A0A087W1U4"/>